<dbReference type="InterPro" id="IPR022644">
    <property type="entry name" value="De-COase2_N"/>
</dbReference>
<dbReference type="FunFam" id="2.40.37.10:FF:000003">
    <property type="entry name" value="Diaminopimelate decarboxylase"/>
    <property type="match status" value="1"/>
</dbReference>
<dbReference type="GO" id="GO:0009089">
    <property type="term" value="P:lysine biosynthetic process via diaminopimelate"/>
    <property type="evidence" value="ECO:0007669"/>
    <property type="project" value="UniProtKB-UniRule"/>
</dbReference>
<dbReference type="PROSITE" id="PS00879">
    <property type="entry name" value="ODR_DC_2_2"/>
    <property type="match status" value="1"/>
</dbReference>
<evidence type="ECO:0000259" key="16">
    <source>
        <dbReference type="Pfam" id="PF02784"/>
    </source>
</evidence>
<comment type="subunit">
    <text evidence="12">Homodimer.</text>
</comment>
<dbReference type="GO" id="GO:0008836">
    <property type="term" value="F:diaminopimelate decarboxylase activity"/>
    <property type="evidence" value="ECO:0007669"/>
    <property type="project" value="UniProtKB-UniRule"/>
</dbReference>
<dbReference type="CDD" id="cd06828">
    <property type="entry name" value="PLPDE_III_DapDC"/>
    <property type="match status" value="1"/>
</dbReference>
<dbReference type="InterPro" id="IPR022657">
    <property type="entry name" value="De-COase2_CS"/>
</dbReference>
<evidence type="ECO:0000256" key="8">
    <source>
        <dbReference type="ARBA" id="ARBA00060643"/>
    </source>
</evidence>
<comment type="function">
    <text evidence="12">Specifically catalyzes the decarboxylation of meso-diaminopimelate (meso-DAP) to L-lysine.</text>
</comment>
<reference evidence="17 18" key="1">
    <citation type="submission" date="2016-06" db="EMBL/GenBank/DDBJ databases">
        <title>Complete genome sequences of Bordetella bronchialis and Bordetella flabilis.</title>
        <authorList>
            <person name="LiPuma J.J."/>
            <person name="Spilker T."/>
        </authorList>
    </citation>
    <scope>NUCLEOTIDE SEQUENCE [LARGE SCALE GENOMIC DNA]</scope>
    <source>
        <strain evidence="17 18">AU17976</strain>
    </source>
</reference>
<feature type="domain" description="Orn/DAP/Arg decarboxylase 2 N-terminal" evidence="16">
    <location>
        <begin position="49"/>
        <end position="295"/>
    </location>
</feature>
<keyword evidence="3 12" id="KW-0210">Decarboxylase</keyword>
<dbReference type="FunFam" id="3.20.20.10:FF:000003">
    <property type="entry name" value="Diaminopimelate decarboxylase"/>
    <property type="match status" value="1"/>
</dbReference>
<dbReference type="EMBL" id="CP016171">
    <property type="protein sequence ID" value="ANN74345.1"/>
    <property type="molecule type" value="Genomic_DNA"/>
</dbReference>
<keyword evidence="4 12" id="KW-0663">Pyridoxal phosphate</keyword>
<evidence type="ECO:0000256" key="5">
    <source>
        <dbReference type="ARBA" id="ARBA00023154"/>
    </source>
</evidence>
<evidence type="ECO:0000256" key="10">
    <source>
        <dbReference type="ARBA" id="ARBA00066427"/>
    </source>
</evidence>
<organism evidence="17 18">
    <name type="scientific">Bordetella bronchialis</name>
    <dbReference type="NCBI Taxonomy" id="463025"/>
    <lineage>
        <taxon>Bacteria</taxon>
        <taxon>Pseudomonadati</taxon>
        <taxon>Pseudomonadota</taxon>
        <taxon>Betaproteobacteria</taxon>
        <taxon>Burkholderiales</taxon>
        <taxon>Alcaligenaceae</taxon>
        <taxon>Bordetella</taxon>
    </lineage>
</organism>
<feature type="domain" description="Orn/DAP/Arg decarboxylase 2 C-terminal" evidence="15">
    <location>
        <begin position="43"/>
        <end position="384"/>
    </location>
</feature>
<dbReference type="PANTHER" id="PTHR43727:SF2">
    <property type="entry name" value="GROUP IV DECARBOXYLASE"/>
    <property type="match status" value="1"/>
</dbReference>
<feature type="binding site" evidence="12">
    <location>
        <begin position="289"/>
        <end position="292"/>
    </location>
    <ligand>
        <name>pyridoxal 5'-phosphate</name>
        <dbReference type="ChEBI" id="CHEBI:597326"/>
    </ligand>
</feature>
<dbReference type="HAMAP" id="MF_02120">
    <property type="entry name" value="LysA"/>
    <property type="match status" value="1"/>
</dbReference>
<dbReference type="Gene3D" id="2.40.37.10">
    <property type="entry name" value="Lyase, Ornithine Decarboxylase, Chain A, domain 1"/>
    <property type="match status" value="1"/>
</dbReference>
<feature type="binding site" evidence="12">
    <location>
        <position position="359"/>
    </location>
    <ligand>
        <name>substrate</name>
    </ligand>
</feature>
<dbReference type="AlphaFoldDB" id="A0A193G3B9"/>
<dbReference type="Pfam" id="PF02784">
    <property type="entry name" value="Orn_Arg_deC_N"/>
    <property type="match status" value="1"/>
</dbReference>
<feature type="binding site" evidence="12">
    <location>
        <position position="386"/>
    </location>
    <ligand>
        <name>substrate</name>
    </ligand>
</feature>
<feature type="binding site" evidence="12">
    <location>
        <position position="328"/>
    </location>
    <ligand>
        <name>substrate</name>
    </ligand>
</feature>
<evidence type="ECO:0000256" key="1">
    <source>
        <dbReference type="ARBA" id="ARBA00001933"/>
    </source>
</evidence>
<feature type="binding site" evidence="12">
    <location>
        <position position="292"/>
    </location>
    <ligand>
        <name>substrate</name>
    </ligand>
</feature>
<evidence type="ECO:0000256" key="6">
    <source>
        <dbReference type="ARBA" id="ARBA00023239"/>
    </source>
</evidence>
<dbReference type="SUPFAM" id="SSF51419">
    <property type="entry name" value="PLP-binding barrel"/>
    <property type="match status" value="1"/>
</dbReference>
<evidence type="ECO:0000313" key="18">
    <source>
        <dbReference type="Proteomes" id="UP000092213"/>
    </source>
</evidence>
<gene>
    <name evidence="12" type="primary">lysA</name>
    <name evidence="17" type="ORF">BAU08_25960</name>
</gene>
<evidence type="ECO:0000259" key="15">
    <source>
        <dbReference type="Pfam" id="PF00278"/>
    </source>
</evidence>
<dbReference type="InterPro" id="IPR009006">
    <property type="entry name" value="Ala_racemase/Decarboxylase_C"/>
</dbReference>
<evidence type="ECO:0000256" key="9">
    <source>
        <dbReference type="ARBA" id="ARBA00060983"/>
    </source>
</evidence>
<dbReference type="InterPro" id="IPR029066">
    <property type="entry name" value="PLP-binding_barrel"/>
</dbReference>
<evidence type="ECO:0000256" key="14">
    <source>
        <dbReference type="RuleBase" id="RU003738"/>
    </source>
</evidence>
<evidence type="ECO:0000256" key="7">
    <source>
        <dbReference type="ARBA" id="ARBA00050464"/>
    </source>
</evidence>
<dbReference type="GO" id="GO:0030170">
    <property type="term" value="F:pyridoxal phosphate binding"/>
    <property type="evidence" value="ECO:0007669"/>
    <property type="project" value="UniProtKB-UniRule"/>
</dbReference>
<keyword evidence="6 12" id="KW-0456">Lyase</keyword>
<dbReference type="InterPro" id="IPR000183">
    <property type="entry name" value="Orn/DAP/Arg_de-COase"/>
</dbReference>
<comment type="cofactor">
    <cofactor evidence="1 12 13 14">
        <name>pyridoxal 5'-phosphate</name>
        <dbReference type="ChEBI" id="CHEBI:597326"/>
    </cofactor>
</comment>
<comment type="pathway">
    <text evidence="8 12 14">Amino-acid biosynthesis; L-lysine biosynthesis via DAP pathway; L-lysine from DL-2,6-diaminopimelate: step 1/1.</text>
</comment>
<feature type="binding site" evidence="12">
    <location>
        <position position="252"/>
    </location>
    <ligand>
        <name>pyridoxal 5'-phosphate</name>
        <dbReference type="ChEBI" id="CHEBI:597326"/>
    </ligand>
</feature>
<feature type="modified residue" description="N6-(pyridoxal phosphate)lysine" evidence="12 13">
    <location>
        <position position="73"/>
    </location>
</feature>
<protein>
    <recommendedName>
        <fullName evidence="11 12">Diaminopimelate decarboxylase</fullName>
        <shortName evidence="12">DAP decarboxylase</shortName>
        <shortName evidence="12">DAPDC</shortName>
        <ecNumber evidence="10 12">4.1.1.20</ecNumber>
    </recommendedName>
</protein>
<dbReference type="STRING" id="463025.BAU08_25960"/>
<feature type="binding site" evidence="12">
    <location>
        <position position="332"/>
    </location>
    <ligand>
        <name>substrate</name>
    </ligand>
</feature>
<dbReference type="Proteomes" id="UP000092213">
    <property type="component" value="Chromosome"/>
</dbReference>
<evidence type="ECO:0000256" key="3">
    <source>
        <dbReference type="ARBA" id="ARBA00022793"/>
    </source>
</evidence>
<evidence type="ECO:0000256" key="2">
    <source>
        <dbReference type="ARBA" id="ARBA00022605"/>
    </source>
</evidence>
<dbReference type="InterPro" id="IPR002986">
    <property type="entry name" value="DAP_deCOOHase_LysA"/>
</dbReference>
<sequence length="430" mass="46239">MTASTSAPAQPAGHPHFHYQDGMLHAEGVPLQTLADRLGTPLYVYSRAALRAAWESYREATAGRDVLVCYGMKANSNLAVLKEFATLGAGFDIVSGGELHRVLSVGADPAKIVFSGVGKQAWEMRKALEADVKCFNVESEAELHLLSDVAVSLGKTARVSLRVNPDVDAGTHPYISTGLKENKFGIAIADAPRVYRTAAALPGLSVTGVDCHIGSQITEVSPYLDALDKLLDLIDGLRAAGIEIEHLDLGGGLGIRYTDETPLRPATLLDPVYRRLGSRGLAHLKLIMEPGRSLVGNAGVLLTTVQFLKHAEARNFAIVDAAMNDLIRPTLYDAWHGVLPVRPRGGATREYDVVGPVCESGDWLAKGRSLAVERGDVLAIESTGAYGMVMAGNYNTRPRPAEVMVDGTEFHVIRQRETLDDLLRGESMLP</sequence>
<dbReference type="RefSeq" id="WP_066672384.1">
    <property type="nucleotide sequence ID" value="NZ_CP016171.1"/>
</dbReference>
<evidence type="ECO:0000256" key="12">
    <source>
        <dbReference type="HAMAP-Rule" id="MF_02120"/>
    </source>
</evidence>
<keyword evidence="2 12" id="KW-0028">Amino-acid biosynthesis</keyword>
<feature type="active site" description="Proton donor" evidence="13">
    <location>
        <position position="358"/>
    </location>
</feature>
<dbReference type="Gene3D" id="3.20.20.10">
    <property type="entry name" value="Alanine racemase"/>
    <property type="match status" value="1"/>
</dbReference>
<dbReference type="Pfam" id="PF00278">
    <property type="entry name" value="Orn_DAP_Arg_deC"/>
    <property type="match status" value="1"/>
</dbReference>
<accession>A0A193G3B9</accession>
<evidence type="ECO:0000313" key="17">
    <source>
        <dbReference type="EMBL" id="ANN74345.1"/>
    </source>
</evidence>
<evidence type="ECO:0000256" key="4">
    <source>
        <dbReference type="ARBA" id="ARBA00022898"/>
    </source>
</evidence>
<dbReference type="PRINTS" id="PR01179">
    <property type="entry name" value="ODADCRBXLASE"/>
</dbReference>
<dbReference type="NCBIfam" id="TIGR01048">
    <property type="entry name" value="lysA"/>
    <property type="match status" value="1"/>
</dbReference>
<feature type="binding site" evidence="12">
    <location>
        <position position="386"/>
    </location>
    <ligand>
        <name>pyridoxal 5'-phosphate</name>
        <dbReference type="ChEBI" id="CHEBI:597326"/>
    </ligand>
</feature>
<evidence type="ECO:0000256" key="11">
    <source>
        <dbReference type="ARBA" id="ARBA00074972"/>
    </source>
</evidence>
<evidence type="ECO:0000256" key="13">
    <source>
        <dbReference type="PIRSR" id="PIRSR600183-50"/>
    </source>
</evidence>
<dbReference type="PRINTS" id="PR01181">
    <property type="entry name" value="DAPDCRBXLASE"/>
</dbReference>
<keyword evidence="5 12" id="KW-0457">Lysine biosynthesis</keyword>
<comment type="catalytic activity">
    <reaction evidence="7 12 14">
        <text>meso-2,6-diaminopimelate + H(+) = L-lysine + CO2</text>
        <dbReference type="Rhea" id="RHEA:15101"/>
        <dbReference type="ChEBI" id="CHEBI:15378"/>
        <dbReference type="ChEBI" id="CHEBI:16526"/>
        <dbReference type="ChEBI" id="CHEBI:32551"/>
        <dbReference type="ChEBI" id="CHEBI:57791"/>
        <dbReference type="EC" id="4.1.1.20"/>
    </reaction>
</comment>
<proteinExistence type="inferred from homology"/>
<dbReference type="UniPathway" id="UPA00034">
    <property type="reaction ID" value="UER00027"/>
</dbReference>
<dbReference type="EC" id="4.1.1.20" evidence="10 12"/>
<dbReference type="InterPro" id="IPR022643">
    <property type="entry name" value="De-COase2_C"/>
</dbReference>
<dbReference type="SUPFAM" id="SSF50621">
    <property type="entry name" value="Alanine racemase C-terminal domain-like"/>
    <property type="match status" value="1"/>
</dbReference>
<dbReference type="PANTHER" id="PTHR43727">
    <property type="entry name" value="DIAMINOPIMELATE DECARBOXYLASE"/>
    <property type="match status" value="1"/>
</dbReference>
<comment type="similarity">
    <text evidence="9 12">Belongs to the Orn/Lys/Arg decarboxylase class-II family. LysA subfamily.</text>
</comment>
<name>A0A193G3B9_9BORD</name>